<dbReference type="InterPro" id="IPR038765">
    <property type="entry name" value="Papain-like_cys_pep_sf"/>
</dbReference>
<accession>A0A0A1V8L1</accession>
<dbReference type="GO" id="GO:0005634">
    <property type="term" value="C:nucleus"/>
    <property type="evidence" value="ECO:0007669"/>
    <property type="project" value="UniProtKB-SubCell"/>
</dbReference>
<dbReference type="GO" id="GO:0000045">
    <property type="term" value="P:autophagosome assembly"/>
    <property type="evidence" value="ECO:0007669"/>
    <property type="project" value="TreeGrafter"/>
</dbReference>
<evidence type="ECO:0000256" key="5">
    <source>
        <dbReference type="ARBA" id="ARBA00022670"/>
    </source>
</evidence>
<comment type="catalytic activity">
    <reaction evidence="10">
        <text>[protein]-C-terminal L-amino acid-glycyl-phosphatidylethanolamide + H2O = [protein]-C-terminal L-amino acid-glycine + a 1,2-diacyl-sn-glycero-3-phosphoethanolamine</text>
        <dbReference type="Rhea" id="RHEA:67548"/>
        <dbReference type="Rhea" id="RHEA-COMP:17323"/>
        <dbReference type="Rhea" id="RHEA-COMP:17324"/>
        <dbReference type="ChEBI" id="CHEBI:15377"/>
        <dbReference type="ChEBI" id="CHEBI:64612"/>
        <dbReference type="ChEBI" id="CHEBI:172940"/>
        <dbReference type="ChEBI" id="CHEBI:172941"/>
    </reaction>
    <physiologicalReaction direction="left-to-right" evidence="10">
        <dbReference type="Rhea" id="RHEA:67549"/>
    </physiologicalReaction>
</comment>
<dbReference type="SUPFAM" id="SSF54001">
    <property type="entry name" value="Cysteine proteinases"/>
    <property type="match status" value="1"/>
</dbReference>
<evidence type="ECO:0000256" key="7">
    <source>
        <dbReference type="ARBA" id="ARBA00022807"/>
    </source>
</evidence>
<dbReference type="Proteomes" id="UP000030151">
    <property type="component" value="Unassembled WGS sequence"/>
</dbReference>
<evidence type="ECO:0000259" key="13">
    <source>
        <dbReference type="Pfam" id="PF03416"/>
    </source>
</evidence>
<dbReference type="OrthoDB" id="2960936at2759"/>
<dbReference type="EMBL" id="JELW01000001">
    <property type="protein sequence ID" value="EXV06220.1"/>
    <property type="molecule type" value="Genomic_DNA"/>
</dbReference>
<dbReference type="GO" id="GO:0015031">
    <property type="term" value="P:protein transport"/>
    <property type="evidence" value="ECO:0007669"/>
    <property type="project" value="UniProtKB-KW"/>
</dbReference>
<dbReference type="GO" id="GO:0035973">
    <property type="term" value="P:aggrephagy"/>
    <property type="evidence" value="ECO:0007669"/>
    <property type="project" value="TreeGrafter"/>
</dbReference>
<evidence type="ECO:0000256" key="12">
    <source>
        <dbReference type="SAM" id="MobiDB-lite"/>
    </source>
</evidence>
<name>A0A0A1V8L1_9HYPO</name>
<evidence type="ECO:0000256" key="11">
    <source>
        <dbReference type="RuleBase" id="RU363115"/>
    </source>
</evidence>
<keyword evidence="6 11" id="KW-0378">Hydrolase</keyword>
<keyword evidence="3" id="KW-0813">Transport</keyword>
<reference evidence="14 15" key="1">
    <citation type="submission" date="2014-02" db="EMBL/GenBank/DDBJ databases">
        <title>The genome sequence of the entomopathogenic fungus Metarhizium robertsii ARSEF 2575.</title>
        <authorList>
            <person name="Giuliano Garisto Donzelli B."/>
            <person name="Roe B.A."/>
            <person name="Macmil S.L."/>
            <person name="Krasnoff S.B."/>
            <person name="Gibson D.M."/>
        </authorList>
    </citation>
    <scope>NUCLEOTIDE SEQUENCE [LARGE SCALE GENOMIC DNA]</scope>
    <source>
        <strain evidence="14 15">ARSEF 2575</strain>
    </source>
</reference>
<keyword evidence="9" id="KW-0072">Autophagy</keyword>
<dbReference type="HOGENOM" id="CLU_021259_5_1_1"/>
<comment type="function">
    <text evidence="11">Required for selective autophagic degradation of the nucleus (nucleophagy) as well as for mitophagy which contributes to regulate mitochondrial quantity and quality by eliminating the mitochondria to a basal level to fulfill cellular energy requirements and preventing excess ROS production.</text>
</comment>
<evidence type="ECO:0000256" key="3">
    <source>
        <dbReference type="ARBA" id="ARBA00022448"/>
    </source>
</evidence>
<sequence length="463" mass="51949">MESAIANVDLGKYRRIVQLFWDPEPVNDQQLDQPVWCLGRVYSLSAKDTQDAPMNVQHEDQSVQSLSKKHDTSSNSKEENSAEPLAVGTDTEGTPLDSYSGSFSSSLAYEEPSPVGAGWPAAFLDDFASRFWMTYRSNFEIIPKSTDPKAASALSLSMRIRSQLVDQSGFTSDSGWGCMIRSGQSLLANAMAVLDLGRDWRRGMLPDRERRLLALFADDPRAPYSIHNFVRHGEKYCSKYPGEWFGPSATARCIQDLVNSRKQELRIYSTGDGPDIYEDNFMKIAKPDGEVFHPTLVLVGTRLGIDKITPVYWEALIASVQMSQSVGIAGGRPSSSHYFVGSQGHFLFYLDPHHTRKALPYYSDVARYTIDDMDSCHTSRLRRIHVREMDPSMLIGFLIQNEDEWVEWKRCVKHVQGKSIIHVADCHPANEIRDATGRSVIDEVELLSDEDGEDGGIPHDKSE</sequence>
<dbReference type="InterPro" id="IPR046792">
    <property type="entry name" value="Peptidase_C54_cat"/>
</dbReference>
<dbReference type="EC" id="3.4.22.-" evidence="11"/>
<dbReference type="GO" id="GO:0019786">
    <property type="term" value="F:protein-phosphatidylethanolamide deconjugating activity"/>
    <property type="evidence" value="ECO:0007669"/>
    <property type="project" value="InterPro"/>
</dbReference>
<keyword evidence="4 11" id="KW-0963">Cytoplasm</keyword>
<dbReference type="GO" id="GO:0016485">
    <property type="term" value="P:protein processing"/>
    <property type="evidence" value="ECO:0007669"/>
    <property type="project" value="TreeGrafter"/>
</dbReference>
<keyword evidence="11" id="KW-0539">Nucleus</keyword>
<evidence type="ECO:0000313" key="15">
    <source>
        <dbReference type="Proteomes" id="UP000030151"/>
    </source>
</evidence>
<dbReference type="GO" id="GO:0004197">
    <property type="term" value="F:cysteine-type endopeptidase activity"/>
    <property type="evidence" value="ECO:0007669"/>
    <property type="project" value="TreeGrafter"/>
</dbReference>
<feature type="compositionally biased region" description="Basic and acidic residues" evidence="12">
    <location>
        <begin position="68"/>
        <end position="80"/>
    </location>
</feature>
<comment type="caution">
    <text evidence="14">The sequence shown here is derived from an EMBL/GenBank/DDBJ whole genome shotgun (WGS) entry which is preliminary data.</text>
</comment>
<dbReference type="InterPro" id="IPR005078">
    <property type="entry name" value="Peptidase_C54"/>
</dbReference>
<keyword evidence="7" id="KW-0788">Thiol protease</keyword>
<evidence type="ECO:0000256" key="6">
    <source>
        <dbReference type="ARBA" id="ARBA00022801"/>
    </source>
</evidence>
<evidence type="ECO:0000256" key="9">
    <source>
        <dbReference type="ARBA" id="ARBA00023006"/>
    </source>
</evidence>
<comment type="similarity">
    <text evidence="2 11">Belongs to the peptidase C54 family.</text>
</comment>
<dbReference type="eggNOG" id="KOG2674">
    <property type="taxonomic scope" value="Eukaryota"/>
</dbReference>
<dbReference type="PANTHER" id="PTHR22624:SF49">
    <property type="entry name" value="CYSTEINE PROTEASE"/>
    <property type="match status" value="1"/>
</dbReference>
<dbReference type="GO" id="GO:0000423">
    <property type="term" value="P:mitophagy"/>
    <property type="evidence" value="ECO:0007669"/>
    <property type="project" value="TreeGrafter"/>
</dbReference>
<dbReference type="AlphaFoldDB" id="A0A0A1V8L1"/>
<evidence type="ECO:0000256" key="10">
    <source>
        <dbReference type="ARBA" id="ARBA00029362"/>
    </source>
</evidence>
<feature type="region of interest" description="Disordered" evidence="12">
    <location>
        <begin position="49"/>
        <end position="95"/>
    </location>
</feature>
<dbReference type="PANTHER" id="PTHR22624">
    <property type="entry name" value="CYSTEINE PROTEASE ATG4"/>
    <property type="match status" value="1"/>
</dbReference>
<dbReference type="GO" id="GO:0000407">
    <property type="term" value="C:phagophore assembly site"/>
    <property type="evidence" value="ECO:0007669"/>
    <property type="project" value="UniProtKB-SubCell"/>
</dbReference>
<dbReference type="GO" id="GO:0034727">
    <property type="term" value="P:piecemeal microautophagy of the nucleus"/>
    <property type="evidence" value="ECO:0007669"/>
    <property type="project" value="TreeGrafter"/>
</dbReference>
<evidence type="ECO:0000313" key="14">
    <source>
        <dbReference type="EMBL" id="EXV06220.1"/>
    </source>
</evidence>
<proteinExistence type="inferred from homology"/>
<organism evidence="14 15">
    <name type="scientific">Metarhizium robertsii</name>
    <dbReference type="NCBI Taxonomy" id="568076"/>
    <lineage>
        <taxon>Eukaryota</taxon>
        <taxon>Fungi</taxon>
        <taxon>Dikarya</taxon>
        <taxon>Ascomycota</taxon>
        <taxon>Pezizomycotina</taxon>
        <taxon>Sordariomycetes</taxon>
        <taxon>Hypocreomycetidae</taxon>
        <taxon>Hypocreales</taxon>
        <taxon>Clavicipitaceae</taxon>
        <taxon>Metarhizium</taxon>
    </lineage>
</organism>
<feature type="domain" description="Peptidase C54 catalytic" evidence="13">
    <location>
        <begin position="121"/>
        <end position="410"/>
    </location>
</feature>
<protein>
    <recommendedName>
        <fullName evidence="11">Cysteine protease</fullName>
        <ecNumber evidence="11">3.4.22.-</ecNumber>
    </recommendedName>
</protein>
<comment type="subcellular location">
    <subcellularLocation>
        <location evidence="11">Nucleus</location>
    </subcellularLocation>
    <subcellularLocation>
        <location evidence="11">Cytoplasm</location>
    </subcellularLocation>
    <subcellularLocation>
        <location evidence="1">Preautophagosomal structure</location>
    </subcellularLocation>
</comment>
<keyword evidence="8" id="KW-0653">Protein transport</keyword>
<evidence type="ECO:0000256" key="2">
    <source>
        <dbReference type="ARBA" id="ARBA00010958"/>
    </source>
</evidence>
<keyword evidence="5 11" id="KW-0645">Protease</keyword>
<evidence type="ECO:0000256" key="4">
    <source>
        <dbReference type="ARBA" id="ARBA00022490"/>
    </source>
</evidence>
<dbReference type="Pfam" id="PF03416">
    <property type="entry name" value="Peptidase_C54"/>
    <property type="match status" value="1"/>
</dbReference>
<evidence type="ECO:0000256" key="8">
    <source>
        <dbReference type="ARBA" id="ARBA00022927"/>
    </source>
</evidence>
<gene>
    <name evidence="14" type="ORF">X797_000937</name>
</gene>
<evidence type="ECO:0000256" key="1">
    <source>
        <dbReference type="ARBA" id="ARBA00004329"/>
    </source>
</evidence>